<gene>
    <name evidence="1" type="ORF">SDC9_101450</name>
</gene>
<comment type="caution">
    <text evidence="1">The sequence shown here is derived from an EMBL/GenBank/DDBJ whole genome shotgun (WGS) entry which is preliminary data.</text>
</comment>
<evidence type="ECO:0000313" key="1">
    <source>
        <dbReference type="EMBL" id="MPM54671.1"/>
    </source>
</evidence>
<organism evidence="1">
    <name type="scientific">bioreactor metagenome</name>
    <dbReference type="NCBI Taxonomy" id="1076179"/>
    <lineage>
        <taxon>unclassified sequences</taxon>
        <taxon>metagenomes</taxon>
        <taxon>ecological metagenomes</taxon>
    </lineage>
</organism>
<reference evidence="1" key="1">
    <citation type="submission" date="2019-08" db="EMBL/GenBank/DDBJ databases">
        <authorList>
            <person name="Kucharzyk K."/>
            <person name="Murdoch R.W."/>
            <person name="Higgins S."/>
            <person name="Loffler F."/>
        </authorList>
    </citation>
    <scope>NUCLEOTIDE SEQUENCE</scope>
</reference>
<proteinExistence type="predicted"/>
<protein>
    <submittedName>
        <fullName evidence="1">Uncharacterized protein</fullName>
    </submittedName>
</protein>
<dbReference type="AlphaFoldDB" id="A0A645AQS3"/>
<accession>A0A645AQS3</accession>
<sequence>MGVVHDAAAGETGHGLDASQIQQSGFHRPHLRAICIENEQEIVVLLDDLGLKPGQHTGAHRVSAHVHNSPNIAVFQNGQKLRRQGGHIRVAARLGGRNYPDAGIFQQLPPFPRTEIWIHNIHVRQHGGMACVSQRQRIVYSKLGLSGAIVSAHKDDAVGTDLIGS</sequence>
<name>A0A645AQS3_9ZZZZ</name>
<dbReference type="EMBL" id="VSSQ01014909">
    <property type="protein sequence ID" value="MPM54671.1"/>
    <property type="molecule type" value="Genomic_DNA"/>
</dbReference>